<feature type="domain" description="HD" evidence="1">
    <location>
        <begin position="134"/>
        <end position="257"/>
    </location>
</feature>
<keyword evidence="4" id="KW-1185">Reference proteome</keyword>
<comment type="caution">
    <text evidence="3">The sequence shown here is derived from an EMBL/GenBank/DDBJ whole genome shotgun (WGS) entry which is preliminary data.</text>
</comment>
<evidence type="ECO:0000313" key="4">
    <source>
        <dbReference type="Proteomes" id="UP000037175"/>
    </source>
</evidence>
<dbReference type="Gene3D" id="1.10.3210.10">
    <property type="entry name" value="Hypothetical protein af1432"/>
    <property type="match status" value="1"/>
</dbReference>
<feature type="domain" description="HD-GYP" evidence="2">
    <location>
        <begin position="112"/>
        <end position="308"/>
    </location>
</feature>
<dbReference type="SUPFAM" id="SSF109604">
    <property type="entry name" value="HD-domain/PDEase-like"/>
    <property type="match status" value="1"/>
</dbReference>
<dbReference type="PANTHER" id="PTHR43155:SF2">
    <property type="entry name" value="CYCLIC DI-GMP PHOSPHODIESTERASE PA4108"/>
    <property type="match status" value="1"/>
</dbReference>
<dbReference type="PROSITE" id="PS51831">
    <property type="entry name" value="HD"/>
    <property type="match status" value="1"/>
</dbReference>
<keyword evidence="3" id="KW-0378">Hydrolase</keyword>
<dbReference type="EMBL" id="LGTE01000010">
    <property type="protein sequence ID" value="KNZ69637.1"/>
    <property type="molecule type" value="Genomic_DNA"/>
</dbReference>
<proteinExistence type="predicted"/>
<dbReference type="InterPro" id="IPR006674">
    <property type="entry name" value="HD_domain"/>
</dbReference>
<name>A0A0L6W227_9FIRM</name>
<dbReference type="CDD" id="cd00077">
    <property type="entry name" value="HDc"/>
    <property type="match status" value="1"/>
</dbReference>
<dbReference type="SMART" id="SM00471">
    <property type="entry name" value="HDc"/>
    <property type="match status" value="1"/>
</dbReference>
<evidence type="ECO:0000313" key="3">
    <source>
        <dbReference type="EMBL" id="KNZ69637.1"/>
    </source>
</evidence>
<dbReference type="Pfam" id="PF13487">
    <property type="entry name" value="HD_5"/>
    <property type="match status" value="1"/>
</dbReference>
<evidence type="ECO:0000259" key="1">
    <source>
        <dbReference type="PROSITE" id="PS51831"/>
    </source>
</evidence>
<dbReference type="GO" id="GO:0016787">
    <property type="term" value="F:hydrolase activity"/>
    <property type="evidence" value="ECO:0007669"/>
    <property type="project" value="UniProtKB-KW"/>
</dbReference>
<reference evidence="4" key="1">
    <citation type="submission" date="2015-07" db="EMBL/GenBank/DDBJ databases">
        <title>Complete Genome of Thermincola ferriacetica strain Z-0001T.</title>
        <authorList>
            <person name="Lusk B."/>
            <person name="Badalamenti J.P."/>
            <person name="Parameswaran P."/>
            <person name="Bond D.R."/>
            <person name="Torres C.I."/>
        </authorList>
    </citation>
    <scope>NUCLEOTIDE SEQUENCE [LARGE SCALE GENOMIC DNA]</scope>
    <source>
        <strain evidence="4">Z-0001</strain>
    </source>
</reference>
<dbReference type="PANTHER" id="PTHR43155">
    <property type="entry name" value="CYCLIC DI-GMP PHOSPHODIESTERASE PA4108-RELATED"/>
    <property type="match status" value="1"/>
</dbReference>
<protein>
    <submittedName>
        <fullName evidence="3">Metal dependent phosphohydrolase</fullName>
    </submittedName>
</protein>
<organism evidence="3 4">
    <name type="scientific">Thermincola ferriacetica</name>
    <dbReference type="NCBI Taxonomy" id="281456"/>
    <lineage>
        <taxon>Bacteria</taxon>
        <taxon>Bacillati</taxon>
        <taxon>Bacillota</taxon>
        <taxon>Clostridia</taxon>
        <taxon>Eubacteriales</taxon>
        <taxon>Thermincolaceae</taxon>
        <taxon>Thermincola</taxon>
    </lineage>
</organism>
<dbReference type="Proteomes" id="UP000037175">
    <property type="component" value="Unassembled WGS sequence"/>
</dbReference>
<dbReference type="InterPro" id="IPR037522">
    <property type="entry name" value="HD_GYP_dom"/>
</dbReference>
<accession>A0A0L6W227</accession>
<gene>
    <name evidence="3" type="ORF">Tfer_1658</name>
</gene>
<dbReference type="AlphaFoldDB" id="A0A0L6W227"/>
<dbReference type="PROSITE" id="PS51832">
    <property type="entry name" value="HD_GYP"/>
    <property type="match status" value="1"/>
</dbReference>
<evidence type="ECO:0000259" key="2">
    <source>
        <dbReference type="PROSITE" id="PS51832"/>
    </source>
</evidence>
<sequence>MKRIALFDAKPNMVVGRDVRSRTGHLLLKKGAILSEKNIGMLARYGVPIIYIEDNLSDSSESLAPVNEVPDVINWETRVRAERVVQNIFRDVKMGNVINLARPKKVVDEIINELLENANIIGKLSDIRILDDYTFAHSVNVCVLAISIGIALNYSRLRLRELGIGALLHDIGKTKVPDRILLKPANLTNEEFEEIKKHPIYGYELLNNHPDLSSNSARICLQHHERINGAGYPYKFKGAEIHEYSKIVSIADVYDALTADRVYKNAVYPYEAIEVIIASSGNHFDSDLVRLFVENISIYPVGSTVLLNTGETAVVTQVHRSFPIRPVVKLLTTADGKPVKDLKELDLMTNTTLFINKVLDFKNTKRQ</sequence>
<dbReference type="RefSeq" id="WP_052217887.1">
    <property type="nucleotide sequence ID" value="NZ_LGTE01000010.1"/>
</dbReference>
<dbReference type="InterPro" id="IPR003607">
    <property type="entry name" value="HD/PDEase_dom"/>
</dbReference>